<evidence type="ECO:0000313" key="3">
    <source>
        <dbReference type="Proteomes" id="UP000507470"/>
    </source>
</evidence>
<proteinExistence type="predicted"/>
<dbReference type="AlphaFoldDB" id="A0A6J8EQH5"/>
<gene>
    <name evidence="2" type="ORF">MCOR_53884</name>
</gene>
<evidence type="ECO:0000313" key="2">
    <source>
        <dbReference type="EMBL" id="CAC5421795.1"/>
    </source>
</evidence>
<dbReference type="Proteomes" id="UP000507470">
    <property type="component" value="Unassembled WGS sequence"/>
</dbReference>
<dbReference type="InterPro" id="IPR036691">
    <property type="entry name" value="Endo/exonu/phosph_ase_sf"/>
</dbReference>
<feature type="region of interest" description="Disordered" evidence="1">
    <location>
        <begin position="25"/>
        <end position="68"/>
    </location>
</feature>
<feature type="compositionally biased region" description="Polar residues" evidence="1">
    <location>
        <begin position="25"/>
        <end position="56"/>
    </location>
</feature>
<name>A0A6J8EQH5_MYTCO</name>
<organism evidence="2 3">
    <name type="scientific">Mytilus coruscus</name>
    <name type="common">Sea mussel</name>
    <dbReference type="NCBI Taxonomy" id="42192"/>
    <lineage>
        <taxon>Eukaryota</taxon>
        <taxon>Metazoa</taxon>
        <taxon>Spiralia</taxon>
        <taxon>Lophotrochozoa</taxon>
        <taxon>Mollusca</taxon>
        <taxon>Bivalvia</taxon>
        <taxon>Autobranchia</taxon>
        <taxon>Pteriomorphia</taxon>
        <taxon>Mytilida</taxon>
        <taxon>Mytiloidea</taxon>
        <taxon>Mytilidae</taxon>
        <taxon>Mytilinae</taxon>
        <taxon>Mytilus</taxon>
    </lineage>
</organism>
<dbReference type="EMBL" id="CACVKT020009374">
    <property type="protein sequence ID" value="CAC5421795.1"/>
    <property type="molecule type" value="Genomic_DNA"/>
</dbReference>
<reference evidence="2 3" key="1">
    <citation type="submission" date="2020-06" db="EMBL/GenBank/DDBJ databases">
        <authorList>
            <person name="Li R."/>
            <person name="Bekaert M."/>
        </authorList>
    </citation>
    <scope>NUCLEOTIDE SEQUENCE [LARGE SCALE GENOMIC DNA]</scope>
    <source>
        <strain evidence="3">wild</strain>
    </source>
</reference>
<sequence>MGKDADPAFVDLQHNHCSTYSTLADIGNTSANGSETLTSDNSLNHETNRPNTPSSNSDEKSPMKMTIQESENYSFLNKPGSNPPPDKEIVLGNTEEILQEVSQHRLQLPIHILSFNIEGIKWNSLYLSGLEQALAVICIQEHWLYDFQKQTLGELLPNMDYAIRYNLQRHF</sequence>
<keyword evidence="3" id="KW-1185">Reference proteome</keyword>
<dbReference type="SUPFAM" id="SSF56219">
    <property type="entry name" value="DNase I-like"/>
    <property type="match status" value="1"/>
</dbReference>
<accession>A0A6J8EQH5</accession>
<evidence type="ECO:0000256" key="1">
    <source>
        <dbReference type="SAM" id="MobiDB-lite"/>
    </source>
</evidence>
<protein>
    <submittedName>
        <fullName evidence="2">Uncharacterized protein</fullName>
    </submittedName>
</protein>